<dbReference type="RefSeq" id="WP_161818091.1">
    <property type="nucleotide sequence ID" value="NZ_JAACJS010000011.1"/>
</dbReference>
<dbReference type="EMBL" id="JAACJS010000011">
    <property type="protein sequence ID" value="NCI49783.1"/>
    <property type="molecule type" value="Genomic_DNA"/>
</dbReference>
<reference evidence="1 2" key="1">
    <citation type="submission" date="2020-01" db="EMBL/GenBank/DDBJ databases">
        <title>Genome analysis.</title>
        <authorList>
            <person name="Wu S."/>
            <person name="Wang G."/>
        </authorList>
    </citation>
    <scope>NUCLEOTIDE SEQUENCE [LARGE SCALE GENOMIC DNA]</scope>
    <source>
        <strain evidence="1 2">SYL130</strain>
    </source>
</reference>
<proteinExistence type="predicted"/>
<dbReference type="Proteomes" id="UP000753802">
    <property type="component" value="Unassembled WGS sequence"/>
</dbReference>
<name>A0ABW9ZUR5_9BACT</name>
<evidence type="ECO:0000313" key="1">
    <source>
        <dbReference type="EMBL" id="NCI49783.1"/>
    </source>
</evidence>
<evidence type="ECO:0000313" key="2">
    <source>
        <dbReference type="Proteomes" id="UP000753802"/>
    </source>
</evidence>
<comment type="caution">
    <text evidence="1">The sequence shown here is derived from an EMBL/GenBank/DDBJ whole genome shotgun (WGS) entry which is preliminary data.</text>
</comment>
<organism evidence="1 2">
    <name type="scientific">Sediminibacterium roseum</name>
    <dbReference type="NCBI Taxonomy" id="1978412"/>
    <lineage>
        <taxon>Bacteria</taxon>
        <taxon>Pseudomonadati</taxon>
        <taxon>Bacteroidota</taxon>
        <taxon>Chitinophagia</taxon>
        <taxon>Chitinophagales</taxon>
        <taxon>Chitinophagaceae</taxon>
        <taxon>Sediminibacterium</taxon>
    </lineage>
</organism>
<protein>
    <submittedName>
        <fullName evidence="1">Uncharacterized protein</fullName>
    </submittedName>
</protein>
<accession>A0ABW9ZUR5</accession>
<gene>
    <name evidence="1" type="ORF">GWC95_07610</name>
</gene>
<keyword evidence="2" id="KW-1185">Reference proteome</keyword>
<sequence length="61" mass="6937">MEKRLVNIDPKRAGIAVANYVREQALKTGSFITYKENGKIIRENPRTGEKFVLDSQSAKQK</sequence>